<gene>
    <name evidence="4" type="ORF">AB675_10065</name>
</gene>
<sequence length="265" mass="29406">MSRIDIEFQTSDHVTLRGWLFKSDNAPTKLPCLVMCHGFSGLKEMDLGAFAERFVSSLQLVCLVYDNRGFGASDTGPNQPRQEILPWQQMSDISDAITYAQSRDDIDAEKIGIWGSSYSGGEVLWVGATDKRVKVVLSQQPCVDGYENFQRLIRGDVAVGVQELLVADRLARARGELAGTMPVVSEDPTQPAALPTSDSSAFFDKWQKKNDTLTPTDLALEAYSRAREPKQLHILPGGHFDGYTGKNFDKNTSVQIEFLREHLCS</sequence>
<dbReference type="InterPro" id="IPR029058">
    <property type="entry name" value="AB_hydrolase_fold"/>
</dbReference>
<dbReference type="GO" id="GO:0016788">
    <property type="term" value="F:hydrolase activity, acting on ester bonds"/>
    <property type="evidence" value="ECO:0007669"/>
    <property type="project" value="UniProtKB-ARBA"/>
</dbReference>
<dbReference type="InterPro" id="IPR050261">
    <property type="entry name" value="FrsA_esterase"/>
</dbReference>
<dbReference type="AlphaFoldDB" id="A0A0N1GZL2"/>
<evidence type="ECO:0000256" key="2">
    <source>
        <dbReference type="ARBA" id="ARBA00038115"/>
    </source>
</evidence>
<comment type="similarity">
    <text evidence="2">Belongs to the AB hydrolase superfamily. FUS2 hydrolase family.</text>
</comment>
<dbReference type="GeneID" id="28730688"/>
<dbReference type="OrthoDB" id="2498029at2759"/>
<dbReference type="Gene3D" id="1.10.10.800">
    <property type="match status" value="1"/>
</dbReference>
<name>A0A0N1GZL2_9EURO</name>
<keyword evidence="1" id="KW-0378">Hydrolase</keyword>
<dbReference type="InterPro" id="IPR000073">
    <property type="entry name" value="AB_hydrolase_1"/>
</dbReference>
<dbReference type="SUPFAM" id="SSF53474">
    <property type="entry name" value="alpha/beta-Hydrolases"/>
    <property type="match status" value="1"/>
</dbReference>
<reference evidence="4 5" key="1">
    <citation type="submission" date="2015-06" db="EMBL/GenBank/DDBJ databases">
        <title>Draft genome of the ant-associated black yeast Phialophora attae CBS 131958.</title>
        <authorList>
            <person name="Moreno L.F."/>
            <person name="Stielow B.J."/>
            <person name="de Hoog S."/>
            <person name="Vicente V.A."/>
            <person name="Weiss V.A."/>
            <person name="de Vries M."/>
            <person name="Cruz L.M."/>
            <person name="Souza E.M."/>
        </authorList>
    </citation>
    <scope>NUCLEOTIDE SEQUENCE [LARGE SCALE GENOMIC DNA]</scope>
    <source>
        <strain evidence="4 5">CBS 131958</strain>
    </source>
</reference>
<evidence type="ECO:0000259" key="3">
    <source>
        <dbReference type="Pfam" id="PF00561"/>
    </source>
</evidence>
<dbReference type="EMBL" id="LFJN01000029">
    <property type="protein sequence ID" value="KPI36677.1"/>
    <property type="molecule type" value="Genomic_DNA"/>
</dbReference>
<dbReference type="PANTHER" id="PTHR22946:SF9">
    <property type="entry name" value="POLYKETIDE TRANSFERASE AF380"/>
    <property type="match status" value="1"/>
</dbReference>
<dbReference type="Gene3D" id="3.40.50.1820">
    <property type="entry name" value="alpha/beta hydrolase"/>
    <property type="match status" value="1"/>
</dbReference>
<comment type="caution">
    <text evidence="4">The sequence shown here is derived from an EMBL/GenBank/DDBJ whole genome shotgun (WGS) entry which is preliminary data.</text>
</comment>
<feature type="domain" description="AB hydrolase-1" evidence="3">
    <location>
        <begin position="32"/>
        <end position="141"/>
    </location>
</feature>
<proteinExistence type="inferred from homology"/>
<evidence type="ECO:0000313" key="4">
    <source>
        <dbReference type="EMBL" id="KPI36677.1"/>
    </source>
</evidence>
<dbReference type="Proteomes" id="UP000038010">
    <property type="component" value="Unassembled WGS sequence"/>
</dbReference>
<dbReference type="RefSeq" id="XP_017996640.1">
    <property type="nucleotide sequence ID" value="XM_018138808.1"/>
</dbReference>
<dbReference type="Pfam" id="PF00561">
    <property type="entry name" value="Abhydrolase_1"/>
    <property type="match status" value="1"/>
</dbReference>
<organism evidence="4 5">
    <name type="scientific">Cyphellophora attinorum</name>
    <dbReference type="NCBI Taxonomy" id="1664694"/>
    <lineage>
        <taxon>Eukaryota</taxon>
        <taxon>Fungi</taxon>
        <taxon>Dikarya</taxon>
        <taxon>Ascomycota</taxon>
        <taxon>Pezizomycotina</taxon>
        <taxon>Eurotiomycetes</taxon>
        <taxon>Chaetothyriomycetidae</taxon>
        <taxon>Chaetothyriales</taxon>
        <taxon>Cyphellophoraceae</taxon>
        <taxon>Cyphellophora</taxon>
    </lineage>
</organism>
<dbReference type="VEuPathDB" id="FungiDB:AB675_10065"/>
<evidence type="ECO:0000313" key="5">
    <source>
        <dbReference type="Proteomes" id="UP000038010"/>
    </source>
</evidence>
<evidence type="ECO:0000256" key="1">
    <source>
        <dbReference type="ARBA" id="ARBA00022801"/>
    </source>
</evidence>
<protein>
    <submittedName>
        <fullName evidence="4">Putative 31.7 kDa protein in traX-finO intergenic region</fullName>
    </submittedName>
</protein>
<accession>A0A0N1GZL2</accession>
<dbReference type="PANTHER" id="PTHR22946">
    <property type="entry name" value="DIENELACTONE HYDROLASE DOMAIN-CONTAINING PROTEIN-RELATED"/>
    <property type="match status" value="1"/>
</dbReference>
<keyword evidence="5" id="KW-1185">Reference proteome</keyword>
<dbReference type="STRING" id="1664694.A0A0N1GZL2"/>